<dbReference type="PROSITE" id="PS51257">
    <property type="entry name" value="PROKAR_LIPOPROTEIN"/>
    <property type="match status" value="1"/>
</dbReference>
<dbReference type="EMBL" id="JAIXNE010000001">
    <property type="protein sequence ID" value="MCA6074122.1"/>
    <property type="molecule type" value="Genomic_DNA"/>
</dbReference>
<keyword evidence="3" id="KW-1185">Reference proteome</keyword>
<feature type="domain" description="3-keto-alpha-glucoside-1,2-lyase/3-keto-2-hydroxy-glucal hydratase" evidence="1">
    <location>
        <begin position="41"/>
        <end position="246"/>
    </location>
</feature>
<dbReference type="AlphaFoldDB" id="A0A9X1HQ23"/>
<sequence>MKNVYLLAIILLGFSACQNSQPAEEAEEEITEEAAMPQESEWIMLFDGSSADGWRSYNGEPGLPGNWVIEDGALKSLGTGGNTDIGGDIVYAPQEFDNFELSLEWKISEGGNSGIFYHVQEGEKYAAPYETAPEYQVLDDIGYPDPLEEWQKVGADYGMYVGDPEKKKVKAAGEWNTTRIIFTPEKVEYWLNGEMLITFVPWSDDWKERKAAGKWKDYPDYGEFKSGLIGLQDHGDLAWYRNIKVKEL</sequence>
<evidence type="ECO:0000259" key="1">
    <source>
        <dbReference type="Pfam" id="PF06439"/>
    </source>
</evidence>
<gene>
    <name evidence="2" type="ORF">LDX50_04545</name>
</gene>
<evidence type="ECO:0000313" key="3">
    <source>
        <dbReference type="Proteomes" id="UP001139409"/>
    </source>
</evidence>
<dbReference type="GO" id="GO:0016787">
    <property type="term" value="F:hydrolase activity"/>
    <property type="evidence" value="ECO:0007669"/>
    <property type="project" value="InterPro"/>
</dbReference>
<dbReference type="Pfam" id="PF06439">
    <property type="entry name" value="3keto-disac_hyd"/>
    <property type="match status" value="1"/>
</dbReference>
<dbReference type="InterPro" id="IPR010496">
    <property type="entry name" value="AL/BT2_dom"/>
</dbReference>
<comment type="caution">
    <text evidence="2">The sequence shown here is derived from an EMBL/GenBank/DDBJ whole genome shotgun (WGS) entry which is preliminary data.</text>
</comment>
<evidence type="ECO:0000313" key="2">
    <source>
        <dbReference type="EMBL" id="MCA6074122.1"/>
    </source>
</evidence>
<organism evidence="2 3">
    <name type="scientific">Fulvivirga sedimenti</name>
    <dbReference type="NCBI Taxonomy" id="2879465"/>
    <lineage>
        <taxon>Bacteria</taxon>
        <taxon>Pseudomonadati</taxon>
        <taxon>Bacteroidota</taxon>
        <taxon>Cytophagia</taxon>
        <taxon>Cytophagales</taxon>
        <taxon>Fulvivirgaceae</taxon>
        <taxon>Fulvivirga</taxon>
    </lineage>
</organism>
<name>A0A9X1HQ23_9BACT</name>
<proteinExistence type="predicted"/>
<accession>A0A9X1HQ23</accession>
<protein>
    <submittedName>
        <fullName evidence="2">DUF1080 domain-containing protein</fullName>
    </submittedName>
</protein>
<reference evidence="2" key="1">
    <citation type="submission" date="2021-09" db="EMBL/GenBank/DDBJ databases">
        <title>Fulvivirga sp. isolated from coastal sediment.</title>
        <authorList>
            <person name="Yu H."/>
        </authorList>
    </citation>
    <scope>NUCLEOTIDE SEQUENCE</scope>
    <source>
        <strain evidence="2">1062</strain>
    </source>
</reference>
<dbReference type="Gene3D" id="2.60.120.560">
    <property type="entry name" value="Exo-inulinase, domain 1"/>
    <property type="match status" value="1"/>
</dbReference>
<dbReference type="Proteomes" id="UP001139409">
    <property type="component" value="Unassembled WGS sequence"/>
</dbReference>